<dbReference type="Pfam" id="PF25221">
    <property type="entry name" value="5TMH_Lnb"/>
    <property type="match status" value="1"/>
</dbReference>
<accession>A0AAP5AJ86</accession>
<feature type="transmembrane region" description="Helical" evidence="1">
    <location>
        <begin position="394"/>
        <end position="412"/>
    </location>
</feature>
<feature type="chain" id="PRO_5043048764" description="DUF4105 domain-containing protein" evidence="2">
    <location>
        <begin position="29"/>
        <end position="421"/>
    </location>
</feature>
<evidence type="ECO:0000259" key="4">
    <source>
        <dbReference type="Pfam" id="PF25221"/>
    </source>
</evidence>
<evidence type="ECO:0000256" key="1">
    <source>
        <dbReference type="SAM" id="Phobius"/>
    </source>
</evidence>
<comment type="caution">
    <text evidence="5">The sequence shown here is derived from an EMBL/GenBank/DDBJ whole genome shotgun (WGS) entry which is preliminary data.</text>
</comment>
<dbReference type="EMBL" id="JAUTAS010000001">
    <property type="protein sequence ID" value="MDQ1109131.1"/>
    <property type="molecule type" value="Genomic_DNA"/>
</dbReference>
<dbReference type="InterPro" id="IPR057436">
    <property type="entry name" value="5TMH_Lnb"/>
</dbReference>
<sequence length="421" mass="46743">MRPLLTRWPLCRLLFLLFLASVSSLPLAALAQAAPGPAAASAAAPPAEAPPPRIGIVTMQPGSIFFERFGHDAIVVEDPVTGDATSYNFGYFDPSEPDFVGRFLRGEMMYYLVALPLDQDLSYYRDSGRGANLQWLDLSPEQARALAASLAERAKPENARYRYDYYTANCATMVRDAIDGALGGGLHSQLSGRSRGNTYRSESVRLASPAPWMWLGFDIGLGPFADQPLSRWQEAFVPMRLADALREVRNSDGRPLVQEELELLPHRIAPEPAESARRWWPWLLCGLVLAAGVLALRRRRRLLAALAVPLWLFCGIAGILLAYLWGFSAHHAAWANRNLLQLSPLCLLLLPGAVTLLRARVPGTWFRWTLWAVALLSLLGLVLHWLTLQAQVNLQWIVLLLPLHVALAWTLGRRDPAVTHR</sequence>
<evidence type="ECO:0000256" key="2">
    <source>
        <dbReference type="SAM" id="SignalP"/>
    </source>
</evidence>
<dbReference type="InterPro" id="IPR025178">
    <property type="entry name" value="Lnb_N"/>
</dbReference>
<keyword evidence="1" id="KW-1133">Transmembrane helix</keyword>
<feature type="transmembrane region" description="Helical" evidence="1">
    <location>
        <begin position="303"/>
        <end position="327"/>
    </location>
</feature>
<feature type="transmembrane region" description="Helical" evidence="1">
    <location>
        <begin position="339"/>
        <end position="357"/>
    </location>
</feature>
<feature type="domain" description="Lnb N-terminal periplasmic" evidence="3">
    <location>
        <begin position="57"/>
        <end position="187"/>
    </location>
</feature>
<name>A0AAP5AJ86_9GAMM</name>
<dbReference type="AlphaFoldDB" id="A0AAP5AJ86"/>
<feature type="domain" description="Lnb-like transmembrane" evidence="4">
    <location>
        <begin position="282"/>
        <end position="406"/>
    </location>
</feature>
<organism evidence="5 6">
    <name type="scientific">Stenotrophomonas rhizophila</name>
    <dbReference type="NCBI Taxonomy" id="216778"/>
    <lineage>
        <taxon>Bacteria</taxon>
        <taxon>Pseudomonadati</taxon>
        <taxon>Pseudomonadota</taxon>
        <taxon>Gammaproteobacteria</taxon>
        <taxon>Lysobacterales</taxon>
        <taxon>Lysobacteraceae</taxon>
        <taxon>Stenotrophomonas</taxon>
    </lineage>
</organism>
<gene>
    <name evidence="5" type="ORF">QE424_002290</name>
</gene>
<reference evidence="5" key="1">
    <citation type="submission" date="2023-07" db="EMBL/GenBank/DDBJ databases">
        <title>Functional and genomic diversity of the sorghum phyllosphere microbiome.</title>
        <authorList>
            <person name="Shade A."/>
        </authorList>
    </citation>
    <scope>NUCLEOTIDE SEQUENCE</scope>
    <source>
        <strain evidence="5">SORGH_AS_0457</strain>
    </source>
</reference>
<dbReference type="Proteomes" id="UP001226084">
    <property type="component" value="Unassembled WGS sequence"/>
</dbReference>
<evidence type="ECO:0008006" key="7">
    <source>
        <dbReference type="Google" id="ProtNLM"/>
    </source>
</evidence>
<feature type="transmembrane region" description="Helical" evidence="1">
    <location>
        <begin position="369"/>
        <end position="388"/>
    </location>
</feature>
<dbReference type="Pfam" id="PF13387">
    <property type="entry name" value="Lnb_N"/>
    <property type="match status" value="1"/>
</dbReference>
<feature type="transmembrane region" description="Helical" evidence="1">
    <location>
        <begin position="279"/>
        <end position="296"/>
    </location>
</feature>
<protein>
    <recommendedName>
        <fullName evidence="7">DUF4105 domain-containing protein</fullName>
    </recommendedName>
</protein>
<evidence type="ECO:0000313" key="5">
    <source>
        <dbReference type="EMBL" id="MDQ1109131.1"/>
    </source>
</evidence>
<feature type="signal peptide" evidence="2">
    <location>
        <begin position="1"/>
        <end position="28"/>
    </location>
</feature>
<evidence type="ECO:0000259" key="3">
    <source>
        <dbReference type="Pfam" id="PF13387"/>
    </source>
</evidence>
<dbReference type="RefSeq" id="WP_307107179.1">
    <property type="nucleotide sequence ID" value="NZ_JAUTAS010000001.1"/>
</dbReference>
<keyword evidence="2" id="KW-0732">Signal</keyword>
<keyword evidence="1" id="KW-0472">Membrane</keyword>
<keyword evidence="1" id="KW-0812">Transmembrane</keyword>
<evidence type="ECO:0000313" key="6">
    <source>
        <dbReference type="Proteomes" id="UP001226084"/>
    </source>
</evidence>
<proteinExistence type="predicted"/>